<dbReference type="Pfam" id="PF17920">
    <property type="entry name" value="TetR_C_16"/>
    <property type="match status" value="1"/>
</dbReference>
<evidence type="ECO:0000259" key="3">
    <source>
        <dbReference type="PROSITE" id="PS50977"/>
    </source>
</evidence>
<dbReference type="AlphaFoldDB" id="A0A2N3VHY7"/>
<evidence type="ECO:0000313" key="4">
    <source>
        <dbReference type="EMBL" id="PKV81247.1"/>
    </source>
</evidence>
<dbReference type="InterPro" id="IPR009057">
    <property type="entry name" value="Homeodomain-like_sf"/>
</dbReference>
<evidence type="ECO:0000256" key="2">
    <source>
        <dbReference type="PROSITE-ProRule" id="PRU00335"/>
    </source>
</evidence>
<name>A0A2N3VHY7_9NOCA</name>
<keyword evidence="5" id="KW-1185">Reference proteome</keyword>
<proteinExistence type="predicted"/>
<organism evidence="4 5">
    <name type="scientific">Nocardia fluminea</name>
    <dbReference type="NCBI Taxonomy" id="134984"/>
    <lineage>
        <taxon>Bacteria</taxon>
        <taxon>Bacillati</taxon>
        <taxon>Actinomycetota</taxon>
        <taxon>Actinomycetes</taxon>
        <taxon>Mycobacteriales</taxon>
        <taxon>Nocardiaceae</taxon>
        <taxon>Nocardia</taxon>
    </lineage>
</organism>
<feature type="domain" description="HTH tetR-type" evidence="3">
    <location>
        <begin position="13"/>
        <end position="73"/>
    </location>
</feature>
<sequence length="190" mass="20636">MHPKPAPRRRDRAATRAALLDVARIRFAAQGFDGTGLREIAAEVGVDPALVSRYFGSKKGLYAEAMRMEIPTGVAADPHRPVVSIADALLHDVVYQDWSRYGGEHPLLAMLRSAGHDDVRDQLRAQLCDGYLHEFADRFDGPDAELRAELIGALLIGLGVLRSVIGTPAVSAAPFDRTRVLAARMVNALT</sequence>
<dbReference type="InterPro" id="IPR001647">
    <property type="entry name" value="HTH_TetR"/>
</dbReference>
<dbReference type="RefSeq" id="WP_101467015.1">
    <property type="nucleotide sequence ID" value="NZ_PJMW01000002.1"/>
</dbReference>
<evidence type="ECO:0000313" key="5">
    <source>
        <dbReference type="Proteomes" id="UP000233766"/>
    </source>
</evidence>
<dbReference type="PANTHER" id="PTHR30055:SF235">
    <property type="entry name" value="TRANSCRIPTIONAL REGULATORY PROTEIN"/>
    <property type="match status" value="1"/>
</dbReference>
<dbReference type="SUPFAM" id="SSF48498">
    <property type="entry name" value="Tetracyclin repressor-like, C-terminal domain"/>
    <property type="match status" value="1"/>
</dbReference>
<protein>
    <submittedName>
        <fullName evidence="4">TetR family transcriptional regulator</fullName>
    </submittedName>
</protein>
<comment type="caution">
    <text evidence="4">The sequence shown here is derived from an EMBL/GenBank/DDBJ whole genome shotgun (WGS) entry which is preliminary data.</text>
</comment>
<gene>
    <name evidence="4" type="ORF">ATK86_5710</name>
</gene>
<dbReference type="Proteomes" id="UP000233766">
    <property type="component" value="Unassembled WGS sequence"/>
</dbReference>
<evidence type="ECO:0000256" key="1">
    <source>
        <dbReference type="ARBA" id="ARBA00023125"/>
    </source>
</evidence>
<keyword evidence="1 2" id="KW-0238">DNA-binding</keyword>
<dbReference type="GO" id="GO:0000976">
    <property type="term" value="F:transcription cis-regulatory region binding"/>
    <property type="evidence" value="ECO:0007669"/>
    <property type="project" value="TreeGrafter"/>
</dbReference>
<dbReference type="Pfam" id="PF00440">
    <property type="entry name" value="TetR_N"/>
    <property type="match status" value="1"/>
</dbReference>
<dbReference type="InterPro" id="IPR050109">
    <property type="entry name" value="HTH-type_TetR-like_transc_reg"/>
</dbReference>
<dbReference type="InterPro" id="IPR041678">
    <property type="entry name" value="TetR_C_16"/>
</dbReference>
<dbReference type="Gene3D" id="1.10.357.10">
    <property type="entry name" value="Tetracycline Repressor, domain 2"/>
    <property type="match status" value="1"/>
</dbReference>
<dbReference type="OrthoDB" id="4867607at2"/>
<accession>A0A2N3VHY7</accession>
<dbReference type="InterPro" id="IPR036271">
    <property type="entry name" value="Tet_transcr_reg_TetR-rel_C_sf"/>
</dbReference>
<dbReference type="PROSITE" id="PS50977">
    <property type="entry name" value="HTH_TETR_2"/>
    <property type="match status" value="1"/>
</dbReference>
<feature type="DNA-binding region" description="H-T-H motif" evidence="2">
    <location>
        <begin position="36"/>
        <end position="55"/>
    </location>
</feature>
<dbReference type="GO" id="GO:0003700">
    <property type="term" value="F:DNA-binding transcription factor activity"/>
    <property type="evidence" value="ECO:0007669"/>
    <property type="project" value="TreeGrafter"/>
</dbReference>
<reference evidence="4 5" key="1">
    <citation type="submission" date="2017-12" db="EMBL/GenBank/DDBJ databases">
        <title>Sequencing the genomes of 1000 Actinobacteria strains.</title>
        <authorList>
            <person name="Klenk H.-P."/>
        </authorList>
    </citation>
    <scope>NUCLEOTIDE SEQUENCE [LARGE SCALE GENOMIC DNA]</scope>
    <source>
        <strain evidence="4 5">DSM 44489</strain>
    </source>
</reference>
<dbReference type="Gene3D" id="1.10.10.60">
    <property type="entry name" value="Homeodomain-like"/>
    <property type="match status" value="1"/>
</dbReference>
<dbReference type="PANTHER" id="PTHR30055">
    <property type="entry name" value="HTH-TYPE TRANSCRIPTIONAL REGULATOR RUTR"/>
    <property type="match status" value="1"/>
</dbReference>
<dbReference type="SUPFAM" id="SSF46689">
    <property type="entry name" value="Homeodomain-like"/>
    <property type="match status" value="1"/>
</dbReference>
<dbReference type="EMBL" id="PJMW01000002">
    <property type="protein sequence ID" value="PKV81247.1"/>
    <property type="molecule type" value="Genomic_DNA"/>
</dbReference>